<gene>
    <name evidence="6" type="ORF">I6I10_04410</name>
</gene>
<reference evidence="6 7" key="1">
    <citation type="submission" date="2020-12" db="EMBL/GenBank/DDBJ databases">
        <title>FDA dAtabase for Regulatory Grade micrObial Sequences (FDA-ARGOS): Supporting development and validation of Infectious Disease Dx tests.</title>
        <authorList>
            <person name="Sproer C."/>
            <person name="Gronow S."/>
            <person name="Severitt S."/>
            <person name="Schroder I."/>
            <person name="Tallon L."/>
            <person name="Sadzewicz L."/>
            <person name="Zhao X."/>
            <person name="Boylan J."/>
            <person name="Ott S."/>
            <person name="Bowen H."/>
            <person name="Vavikolanu K."/>
            <person name="Mehta A."/>
            <person name="Aluvathingal J."/>
            <person name="Nadendla S."/>
            <person name="Lowell S."/>
            <person name="Myers T."/>
            <person name="Yan Y."/>
            <person name="Sichtig H."/>
        </authorList>
    </citation>
    <scope>NUCLEOTIDE SEQUENCE [LARGE SCALE GENOMIC DNA]</scope>
    <source>
        <strain evidence="6 7">FDAARGOS_1053</strain>
    </source>
</reference>
<name>A0A7T4EH10_9CORY</name>
<dbReference type="PANTHER" id="PTHR36510:SF1">
    <property type="entry name" value="GLUTAMATE--CYSTEINE LIGASE 2-RELATED"/>
    <property type="match status" value="1"/>
</dbReference>
<dbReference type="InterPro" id="IPR011793">
    <property type="entry name" value="YbdK"/>
</dbReference>
<comment type="similarity">
    <text evidence="5">Belongs to the glutamate--cysteine ligase type 2 family. YbdK subfamily.</text>
</comment>
<organism evidence="6 7">
    <name type="scientific">Corynebacterium glucuronolyticum</name>
    <dbReference type="NCBI Taxonomy" id="39791"/>
    <lineage>
        <taxon>Bacteria</taxon>
        <taxon>Bacillati</taxon>
        <taxon>Actinomycetota</taxon>
        <taxon>Actinomycetes</taxon>
        <taxon>Mycobacteriales</taxon>
        <taxon>Corynebacteriaceae</taxon>
        <taxon>Corynebacterium</taxon>
    </lineage>
</organism>
<dbReference type="SUPFAM" id="SSF55931">
    <property type="entry name" value="Glutamine synthetase/guanido kinase"/>
    <property type="match status" value="1"/>
</dbReference>
<sequence>MEEFNRSPHHTLGVEWEVACVDPESGDLVRSPEECFGIDGVVPELLTNTLELVTGVHTSSPGAVRDLQEKLEHVRPIVEKHGKKLWASGTHPTAHWQDQELSHKSHYSEIIERTQFWGMQMLIWGLHVHVGIRHEDRVWPIINALMAHYPQLLTLACSSPGWDGMDTGYASTRTMLYQQLPTAGMPYQFQSWEEWSNFQIDQQRSGVVSHIGYMHFDIRPSGKWGTIEVRIADSPTNFTELRAIVAFTHMMVVYFDRMLDDGPLPILQPWHVSENKWRAARYGLDAEIIIDRDTNEAWVRDELALWVERLTPLAREFGCEEDLRQVLTVIEQGAYERQRALYKAGGWMDAIRDSYL</sequence>
<dbReference type="GO" id="GO:0005524">
    <property type="term" value="F:ATP binding"/>
    <property type="evidence" value="ECO:0007669"/>
    <property type="project" value="UniProtKB-KW"/>
</dbReference>
<dbReference type="EMBL" id="CP066007">
    <property type="protein sequence ID" value="QQB47157.1"/>
    <property type="molecule type" value="Genomic_DNA"/>
</dbReference>
<keyword evidence="3 5" id="KW-0067">ATP-binding</keyword>
<dbReference type="NCBIfam" id="NF010042">
    <property type="entry name" value="PRK13517.1-2"/>
    <property type="match status" value="1"/>
</dbReference>
<dbReference type="Pfam" id="PF04107">
    <property type="entry name" value="GCS2"/>
    <property type="match status" value="1"/>
</dbReference>
<evidence type="ECO:0000256" key="5">
    <source>
        <dbReference type="HAMAP-Rule" id="MF_01609"/>
    </source>
</evidence>
<keyword evidence="2 5" id="KW-0547">Nucleotide-binding</keyword>
<dbReference type="AlphaFoldDB" id="A0A7T4EH10"/>
<dbReference type="Gene3D" id="3.30.590.20">
    <property type="match status" value="1"/>
</dbReference>
<evidence type="ECO:0000256" key="1">
    <source>
        <dbReference type="ARBA" id="ARBA00022598"/>
    </source>
</evidence>
<dbReference type="InterPro" id="IPR006336">
    <property type="entry name" value="GCS2"/>
</dbReference>
<comment type="function">
    <text evidence="5">ATP-dependent carboxylate-amine ligase which exhibits weak glutamate--cysteine ligase activity.</text>
</comment>
<comment type="catalytic activity">
    <reaction evidence="4 5">
        <text>L-cysteine + L-glutamate + ATP = gamma-L-glutamyl-L-cysteine + ADP + phosphate + H(+)</text>
        <dbReference type="Rhea" id="RHEA:13285"/>
        <dbReference type="ChEBI" id="CHEBI:15378"/>
        <dbReference type="ChEBI" id="CHEBI:29985"/>
        <dbReference type="ChEBI" id="CHEBI:30616"/>
        <dbReference type="ChEBI" id="CHEBI:35235"/>
        <dbReference type="ChEBI" id="CHEBI:43474"/>
        <dbReference type="ChEBI" id="CHEBI:58173"/>
        <dbReference type="ChEBI" id="CHEBI:456216"/>
        <dbReference type="EC" id="6.3.2.2"/>
    </reaction>
</comment>
<dbReference type="InterPro" id="IPR050141">
    <property type="entry name" value="GCL_type2/YbdK_subfam"/>
</dbReference>
<dbReference type="Proteomes" id="UP000596145">
    <property type="component" value="Chromosome"/>
</dbReference>
<dbReference type="PANTHER" id="PTHR36510">
    <property type="entry name" value="GLUTAMATE--CYSTEINE LIGASE 2-RELATED"/>
    <property type="match status" value="1"/>
</dbReference>
<dbReference type="RefSeq" id="WP_084036495.1">
    <property type="nucleotide sequence ID" value="NZ_CP066007.1"/>
</dbReference>
<evidence type="ECO:0000313" key="6">
    <source>
        <dbReference type="EMBL" id="QQB47157.1"/>
    </source>
</evidence>
<dbReference type="EC" id="6.3.2.2" evidence="5"/>
<proteinExistence type="inferred from homology"/>
<protein>
    <recommendedName>
        <fullName evidence="5">Putative glutamate--cysteine ligase 2</fullName>
        <ecNumber evidence="5">6.3.2.2</ecNumber>
    </recommendedName>
    <alternativeName>
        <fullName evidence="5">Gamma-glutamylcysteine synthetase 2</fullName>
        <shortName evidence="5">GCS 2</shortName>
        <shortName evidence="5">Gamma-GCS 2</shortName>
    </alternativeName>
</protein>
<dbReference type="HAMAP" id="MF_01609">
    <property type="entry name" value="Glu_cys_ligase_2"/>
    <property type="match status" value="1"/>
</dbReference>
<keyword evidence="1 5" id="KW-0436">Ligase</keyword>
<dbReference type="GO" id="GO:0004357">
    <property type="term" value="F:glutamate-cysteine ligase activity"/>
    <property type="evidence" value="ECO:0007669"/>
    <property type="project" value="UniProtKB-EC"/>
</dbReference>
<dbReference type="NCBIfam" id="TIGR02050">
    <property type="entry name" value="gshA_cyan_rel"/>
    <property type="match status" value="1"/>
</dbReference>
<dbReference type="GO" id="GO:0042398">
    <property type="term" value="P:modified amino acid biosynthetic process"/>
    <property type="evidence" value="ECO:0007669"/>
    <property type="project" value="InterPro"/>
</dbReference>
<dbReference type="OrthoDB" id="9769628at2"/>
<evidence type="ECO:0000256" key="2">
    <source>
        <dbReference type="ARBA" id="ARBA00022741"/>
    </source>
</evidence>
<evidence type="ECO:0000256" key="4">
    <source>
        <dbReference type="ARBA" id="ARBA00048819"/>
    </source>
</evidence>
<dbReference type="InterPro" id="IPR014746">
    <property type="entry name" value="Gln_synth/guanido_kin_cat_dom"/>
</dbReference>
<evidence type="ECO:0000256" key="3">
    <source>
        <dbReference type="ARBA" id="ARBA00022840"/>
    </source>
</evidence>
<accession>A0A7T4EH10</accession>
<dbReference type="GeneID" id="92761029"/>
<evidence type="ECO:0000313" key="7">
    <source>
        <dbReference type="Proteomes" id="UP000596145"/>
    </source>
</evidence>